<dbReference type="PANTHER" id="PTHR22726:SF8">
    <property type="entry name" value="METALLOPROTEASE YCAL"/>
    <property type="match status" value="1"/>
</dbReference>
<keyword evidence="3 6" id="KW-0378">Hydrolase</keyword>
<dbReference type="Pfam" id="PF01435">
    <property type="entry name" value="Peptidase_M48"/>
    <property type="match status" value="1"/>
</dbReference>
<keyword evidence="4 6" id="KW-0862">Zinc</keyword>
<evidence type="ECO:0000256" key="7">
    <source>
        <dbReference type="SAM" id="SignalP"/>
    </source>
</evidence>
<organism evidence="9">
    <name type="scientific">uncultured Sulfurovum sp</name>
    <dbReference type="NCBI Taxonomy" id="269237"/>
    <lineage>
        <taxon>Bacteria</taxon>
        <taxon>Pseudomonadati</taxon>
        <taxon>Campylobacterota</taxon>
        <taxon>Epsilonproteobacteria</taxon>
        <taxon>Campylobacterales</taxon>
        <taxon>Sulfurovaceae</taxon>
        <taxon>Sulfurovum</taxon>
        <taxon>environmental samples</taxon>
    </lineage>
</organism>
<feature type="chain" id="PRO_5028100630" evidence="7">
    <location>
        <begin position="22"/>
        <end position="295"/>
    </location>
</feature>
<keyword evidence="5 6" id="KW-0482">Metalloprotease</keyword>
<dbReference type="PANTHER" id="PTHR22726">
    <property type="entry name" value="METALLOENDOPEPTIDASE OMA1"/>
    <property type="match status" value="1"/>
</dbReference>
<name>A0A6S6SJI3_9BACT</name>
<protein>
    <submittedName>
        <fullName evidence="9">Peptidase</fullName>
    </submittedName>
</protein>
<evidence type="ECO:0000256" key="1">
    <source>
        <dbReference type="ARBA" id="ARBA00022670"/>
    </source>
</evidence>
<gene>
    <name evidence="9" type="ORF">HELGO_WM2194</name>
</gene>
<keyword evidence="1 6" id="KW-0645">Protease</keyword>
<accession>A0A6S6SJI3</accession>
<reference evidence="9" key="1">
    <citation type="submission" date="2020-01" db="EMBL/GenBank/DDBJ databases">
        <authorList>
            <person name="Meier V. D."/>
            <person name="Meier V D."/>
        </authorList>
    </citation>
    <scope>NUCLEOTIDE SEQUENCE</scope>
    <source>
        <strain evidence="9">HLG_WM_MAG_04</strain>
    </source>
</reference>
<feature type="signal peptide" evidence="7">
    <location>
        <begin position="1"/>
        <end position="21"/>
    </location>
</feature>
<dbReference type="AlphaFoldDB" id="A0A6S6SJI3"/>
<dbReference type="GO" id="GO:0016020">
    <property type="term" value="C:membrane"/>
    <property type="evidence" value="ECO:0007669"/>
    <property type="project" value="TreeGrafter"/>
</dbReference>
<dbReference type="EMBL" id="CACVAX010000006">
    <property type="protein sequence ID" value="CAA6802988.1"/>
    <property type="molecule type" value="Genomic_DNA"/>
</dbReference>
<dbReference type="GO" id="GO:0004222">
    <property type="term" value="F:metalloendopeptidase activity"/>
    <property type="evidence" value="ECO:0007669"/>
    <property type="project" value="InterPro"/>
</dbReference>
<comment type="cofactor">
    <cofactor evidence="6">
        <name>Zn(2+)</name>
        <dbReference type="ChEBI" id="CHEBI:29105"/>
    </cofactor>
    <text evidence="6">Binds 1 zinc ion per subunit.</text>
</comment>
<evidence type="ECO:0000313" key="9">
    <source>
        <dbReference type="EMBL" id="CAA6802988.1"/>
    </source>
</evidence>
<comment type="similarity">
    <text evidence="6">Belongs to the peptidase M48 family.</text>
</comment>
<sequence>MKRIKLSTIAILLLSTNISLQAEKSSMWDMFSAPMEQMEKIKDIMPDMDKVQDMMPMDSIPMMDEIKDSTGSSSILGDAASDMSKSTSVTDEDLNKIAAEDIAKMDKDNDIVKDQYYKDLLKVMKKINLPKGVELDVKVYWSPYLYIFSRSNGAIRVNHGVIEKLNDNELLFVMAHEVGHLLHEDYKKSYRKEHGMYAFEKMLSMGGDSIGGMSNGVLASVTSEMRKSRFQKNEEFDADEFAMRVLRVNKVPRQAAIDALELLQYLDAPILKMHPTGHERVKNIEDNYRKDCSKI</sequence>
<evidence type="ECO:0000256" key="5">
    <source>
        <dbReference type="ARBA" id="ARBA00023049"/>
    </source>
</evidence>
<evidence type="ECO:0000259" key="8">
    <source>
        <dbReference type="Pfam" id="PF01435"/>
    </source>
</evidence>
<dbReference type="InterPro" id="IPR001915">
    <property type="entry name" value="Peptidase_M48"/>
</dbReference>
<evidence type="ECO:0000256" key="4">
    <source>
        <dbReference type="ARBA" id="ARBA00022833"/>
    </source>
</evidence>
<evidence type="ECO:0000256" key="6">
    <source>
        <dbReference type="RuleBase" id="RU003983"/>
    </source>
</evidence>
<dbReference type="GO" id="GO:0046872">
    <property type="term" value="F:metal ion binding"/>
    <property type="evidence" value="ECO:0007669"/>
    <property type="project" value="UniProtKB-KW"/>
</dbReference>
<dbReference type="Gene3D" id="3.30.2010.10">
    <property type="entry name" value="Metalloproteases ('zincins'), catalytic domain"/>
    <property type="match status" value="1"/>
</dbReference>
<evidence type="ECO:0000256" key="3">
    <source>
        <dbReference type="ARBA" id="ARBA00022801"/>
    </source>
</evidence>
<keyword evidence="2" id="KW-0479">Metal-binding</keyword>
<keyword evidence="7" id="KW-0732">Signal</keyword>
<evidence type="ECO:0000256" key="2">
    <source>
        <dbReference type="ARBA" id="ARBA00022723"/>
    </source>
</evidence>
<proteinExistence type="inferred from homology"/>
<feature type="domain" description="Peptidase M48" evidence="8">
    <location>
        <begin position="121"/>
        <end position="285"/>
    </location>
</feature>
<dbReference type="InterPro" id="IPR051156">
    <property type="entry name" value="Mito/Outer_Membr_Metalloprot"/>
</dbReference>
<dbReference type="GO" id="GO:0051603">
    <property type="term" value="P:proteolysis involved in protein catabolic process"/>
    <property type="evidence" value="ECO:0007669"/>
    <property type="project" value="TreeGrafter"/>
</dbReference>